<gene>
    <name evidence="3" type="ORF">DM48_5546</name>
    <name evidence="4" type="ORF">NYZ96_09375</name>
</gene>
<feature type="compositionally biased region" description="Low complexity" evidence="1">
    <location>
        <begin position="102"/>
        <end position="114"/>
    </location>
</feature>
<dbReference type="AlphaFoldDB" id="A0AAW3ERI9"/>
<dbReference type="GeneID" id="66457769"/>
<accession>A0AAW3ERI9</accession>
<evidence type="ECO:0000313" key="4">
    <source>
        <dbReference type="EMBL" id="UWX71930.1"/>
    </source>
</evidence>
<dbReference type="EMBL" id="JPGG01000018">
    <property type="protein sequence ID" value="KGC10461.1"/>
    <property type="molecule type" value="Genomic_DNA"/>
</dbReference>
<feature type="region of interest" description="Disordered" evidence="1">
    <location>
        <begin position="22"/>
        <end position="61"/>
    </location>
</feature>
<dbReference type="EMBL" id="CP104214">
    <property type="protein sequence ID" value="UWX71930.1"/>
    <property type="molecule type" value="Genomic_DNA"/>
</dbReference>
<reference evidence="3 5" key="1">
    <citation type="submission" date="2014-04" db="EMBL/GenBank/DDBJ databases">
        <authorList>
            <person name="Bishop-Lilly K.A."/>
            <person name="Broomall S.M."/>
            <person name="Chain P.S."/>
            <person name="Chertkov O."/>
            <person name="Coyne S.R."/>
            <person name="Daligault H.E."/>
            <person name="Davenport K.W."/>
            <person name="Erkkila T."/>
            <person name="Frey K.G."/>
            <person name="Gibbons H.S."/>
            <person name="Gu W."/>
            <person name="Jaissle J."/>
            <person name="Johnson S.L."/>
            <person name="Koroleva G.I."/>
            <person name="Ladner J.T."/>
            <person name="Lo C.-C."/>
            <person name="Minogue T.D."/>
            <person name="Munk C."/>
            <person name="Palacios G.F."/>
            <person name="Redden C.L."/>
            <person name="Rosenzweig C.N."/>
            <person name="Scholz M.B."/>
            <person name="Teshima H."/>
            <person name="Xu Y."/>
        </authorList>
    </citation>
    <scope>NUCLEOTIDE SEQUENCE [LARGE SCALE GENOMIC DNA]</scope>
    <source>
        <strain evidence="5">gladioli</strain>
        <strain evidence="3">Gladioli</strain>
    </source>
</reference>
<organism evidence="3 5">
    <name type="scientific">Burkholderia gladioli</name>
    <name type="common">Pseudomonas marginata</name>
    <name type="synonym">Phytomonas marginata</name>
    <dbReference type="NCBI Taxonomy" id="28095"/>
    <lineage>
        <taxon>Bacteria</taxon>
        <taxon>Pseudomonadati</taxon>
        <taxon>Pseudomonadota</taxon>
        <taxon>Betaproteobacteria</taxon>
        <taxon>Burkholderiales</taxon>
        <taxon>Burkholderiaceae</taxon>
        <taxon>Burkholderia</taxon>
    </lineage>
</organism>
<dbReference type="Proteomes" id="UP001059745">
    <property type="component" value="Chromosome 1"/>
</dbReference>
<dbReference type="RefSeq" id="WP_036051537.1">
    <property type="nucleotide sequence ID" value="NZ_CADEPX010000014.1"/>
</dbReference>
<dbReference type="Proteomes" id="UP000029590">
    <property type="component" value="Unassembled WGS sequence"/>
</dbReference>
<feature type="region of interest" description="Disordered" evidence="1">
    <location>
        <begin position="74"/>
        <end position="116"/>
    </location>
</feature>
<evidence type="ECO:0000256" key="1">
    <source>
        <dbReference type="SAM" id="MobiDB-lite"/>
    </source>
</evidence>
<evidence type="ECO:0000256" key="2">
    <source>
        <dbReference type="SAM" id="SignalP"/>
    </source>
</evidence>
<proteinExistence type="predicted"/>
<dbReference type="KEGG" id="bgo:BM43_3370"/>
<feature type="signal peptide" evidence="2">
    <location>
        <begin position="1"/>
        <end position="21"/>
    </location>
</feature>
<evidence type="ECO:0000313" key="3">
    <source>
        <dbReference type="EMBL" id="KGC10461.1"/>
    </source>
</evidence>
<evidence type="ECO:0000313" key="5">
    <source>
        <dbReference type="Proteomes" id="UP000029590"/>
    </source>
</evidence>
<feature type="compositionally biased region" description="Basic residues" evidence="1">
    <location>
        <begin position="92"/>
        <end position="101"/>
    </location>
</feature>
<name>A0AAW3ERI9_BURGA</name>
<protein>
    <submittedName>
        <fullName evidence="3">Uncharacterized protein</fullName>
    </submittedName>
</protein>
<sequence>MNPRLLLALAAGLSLSLAALAQGGAEPSTSSSPSYRYVPPSQTGAMLPAPTSAASATSATGAAAPLGASLPRAYRAPGRAGLTPGNTATHSNRQKLARYRAKPAAAAAASDDAANPYRYDGWSASSVYDNSAPAR</sequence>
<reference evidence="4" key="2">
    <citation type="submission" date="2022-09" db="EMBL/GenBank/DDBJ databases">
        <title>Genomic of Burkholderia gladioli.</title>
        <authorList>
            <person name="Wu H."/>
        </authorList>
    </citation>
    <scope>NUCLEOTIDE SEQUENCE</scope>
    <source>
        <strain evidence="4">ZN-S4</strain>
    </source>
</reference>
<keyword evidence="2" id="KW-0732">Signal</keyword>
<feature type="chain" id="PRO_5043295310" evidence="2">
    <location>
        <begin position="22"/>
        <end position="135"/>
    </location>
</feature>